<dbReference type="Proteomes" id="UP001428341">
    <property type="component" value="Unassembled WGS sequence"/>
</dbReference>
<sequence length="57" mass="6411">MTCCCTKTLQLFSWTLPSDKAAYFSWTLPSDKAAYFSLYQNARDSIAGINNEHGKTN</sequence>
<gene>
    <name evidence="1" type="ORF">WN944_007892</name>
</gene>
<evidence type="ECO:0000313" key="2">
    <source>
        <dbReference type="Proteomes" id="UP001428341"/>
    </source>
</evidence>
<comment type="caution">
    <text evidence="1">The sequence shown here is derived from an EMBL/GenBank/DDBJ whole genome shotgun (WGS) entry which is preliminary data.</text>
</comment>
<name>A0AAP0MRL7_9ROSI</name>
<evidence type="ECO:0000313" key="1">
    <source>
        <dbReference type="EMBL" id="KAK9215886.1"/>
    </source>
</evidence>
<reference evidence="1 2" key="1">
    <citation type="submission" date="2024-05" db="EMBL/GenBank/DDBJ databases">
        <title>Haplotype-resolved chromosome-level genome assembly of Huyou (Citrus changshanensis).</title>
        <authorList>
            <person name="Miao C."/>
            <person name="Chen W."/>
            <person name="Wu Y."/>
            <person name="Wang L."/>
            <person name="Zhao S."/>
            <person name="Grierson D."/>
            <person name="Xu C."/>
            <person name="Chen K."/>
        </authorList>
    </citation>
    <scope>NUCLEOTIDE SEQUENCE [LARGE SCALE GENOMIC DNA]</scope>
    <source>
        <strain evidence="1">01-14</strain>
        <tissue evidence="1">Leaf</tissue>
    </source>
</reference>
<accession>A0AAP0MRL7</accession>
<proteinExistence type="predicted"/>
<dbReference type="AlphaFoldDB" id="A0AAP0MRL7"/>
<keyword evidence="2" id="KW-1185">Reference proteome</keyword>
<protein>
    <submittedName>
        <fullName evidence="1">Uncharacterized protein</fullName>
    </submittedName>
</protein>
<organism evidence="1 2">
    <name type="scientific">Citrus x changshan-huyou</name>
    <dbReference type="NCBI Taxonomy" id="2935761"/>
    <lineage>
        <taxon>Eukaryota</taxon>
        <taxon>Viridiplantae</taxon>
        <taxon>Streptophyta</taxon>
        <taxon>Embryophyta</taxon>
        <taxon>Tracheophyta</taxon>
        <taxon>Spermatophyta</taxon>
        <taxon>Magnoliopsida</taxon>
        <taxon>eudicotyledons</taxon>
        <taxon>Gunneridae</taxon>
        <taxon>Pentapetalae</taxon>
        <taxon>rosids</taxon>
        <taxon>malvids</taxon>
        <taxon>Sapindales</taxon>
        <taxon>Rutaceae</taxon>
        <taxon>Aurantioideae</taxon>
        <taxon>Citrus</taxon>
    </lineage>
</organism>
<dbReference type="EMBL" id="JBCGBO010000003">
    <property type="protein sequence ID" value="KAK9215886.1"/>
    <property type="molecule type" value="Genomic_DNA"/>
</dbReference>